<proteinExistence type="predicted"/>
<keyword evidence="2" id="KW-1185">Reference proteome</keyword>
<sequence length="141" mass="16148">MDELLRSHFNDIFPGTSGPKTSYSERRSFWLRAFDLARFLLVTAFACFLSSDLNGRVCQLQGCANKARFKCHTCFAVSSELPCFFCEHDAILHEWNCLCHRVRNENNAPPPHGPQLAVMYGGERFVVVNKLGLESWFTFIH</sequence>
<dbReference type="AlphaFoldDB" id="A0A1Y2BTS2"/>
<dbReference type="EMBL" id="MCGO01000045">
    <property type="protein sequence ID" value="ORY38152.1"/>
    <property type="molecule type" value="Genomic_DNA"/>
</dbReference>
<comment type="caution">
    <text evidence="1">The sequence shown here is derived from an EMBL/GenBank/DDBJ whole genome shotgun (WGS) entry which is preliminary data.</text>
</comment>
<organism evidence="1 2">
    <name type="scientific">Rhizoclosmatium globosum</name>
    <dbReference type="NCBI Taxonomy" id="329046"/>
    <lineage>
        <taxon>Eukaryota</taxon>
        <taxon>Fungi</taxon>
        <taxon>Fungi incertae sedis</taxon>
        <taxon>Chytridiomycota</taxon>
        <taxon>Chytridiomycota incertae sedis</taxon>
        <taxon>Chytridiomycetes</taxon>
        <taxon>Chytridiales</taxon>
        <taxon>Chytriomycetaceae</taxon>
        <taxon>Rhizoclosmatium</taxon>
    </lineage>
</organism>
<protein>
    <submittedName>
        <fullName evidence="1">Uncharacterized protein</fullName>
    </submittedName>
</protein>
<dbReference type="Proteomes" id="UP000193642">
    <property type="component" value="Unassembled WGS sequence"/>
</dbReference>
<accession>A0A1Y2BTS2</accession>
<evidence type="ECO:0000313" key="1">
    <source>
        <dbReference type="EMBL" id="ORY38152.1"/>
    </source>
</evidence>
<reference evidence="1 2" key="1">
    <citation type="submission" date="2016-07" db="EMBL/GenBank/DDBJ databases">
        <title>Pervasive Adenine N6-methylation of Active Genes in Fungi.</title>
        <authorList>
            <consortium name="DOE Joint Genome Institute"/>
            <person name="Mondo S.J."/>
            <person name="Dannebaum R.O."/>
            <person name="Kuo R.C."/>
            <person name="Labutti K."/>
            <person name="Haridas S."/>
            <person name="Kuo A."/>
            <person name="Salamov A."/>
            <person name="Ahrendt S.R."/>
            <person name="Lipzen A."/>
            <person name="Sullivan W."/>
            <person name="Andreopoulos W.B."/>
            <person name="Clum A."/>
            <person name="Lindquist E."/>
            <person name="Daum C."/>
            <person name="Ramamoorthy G.K."/>
            <person name="Gryganskyi A."/>
            <person name="Culley D."/>
            <person name="Magnuson J.K."/>
            <person name="James T.Y."/>
            <person name="O'Malley M.A."/>
            <person name="Stajich J.E."/>
            <person name="Spatafora J.W."/>
            <person name="Visel A."/>
            <person name="Grigoriev I.V."/>
        </authorList>
    </citation>
    <scope>NUCLEOTIDE SEQUENCE [LARGE SCALE GENOMIC DNA]</scope>
    <source>
        <strain evidence="1 2">JEL800</strain>
    </source>
</reference>
<name>A0A1Y2BTS2_9FUNG</name>
<gene>
    <name evidence="1" type="ORF">BCR33DRAFT_433348</name>
</gene>
<evidence type="ECO:0000313" key="2">
    <source>
        <dbReference type="Proteomes" id="UP000193642"/>
    </source>
</evidence>